<dbReference type="EMBL" id="CM000833">
    <property type="protein sequence ID" value="EET04728.1"/>
    <property type="molecule type" value="Genomic_DNA"/>
</dbReference>
<gene>
    <name evidence="1" type="ORF">BURPS1710A_A0033</name>
</gene>
<evidence type="ECO:0000313" key="1">
    <source>
        <dbReference type="EMBL" id="EET04728.1"/>
    </source>
</evidence>
<protein>
    <submittedName>
        <fullName evidence="1">Uncharacterized protein</fullName>
    </submittedName>
</protein>
<reference evidence="1" key="1">
    <citation type="submission" date="2009-05" db="EMBL/GenBank/DDBJ databases">
        <authorList>
            <person name="Harkins D.M."/>
            <person name="DeShazer D."/>
            <person name="Woods D.E."/>
            <person name="Brinkac L.M."/>
            <person name="Brown K.A."/>
            <person name="Hung G.C."/>
            <person name="Tuanyok A."/>
            <person name="Zhang B."/>
            <person name="Nierman W.C."/>
        </authorList>
    </citation>
    <scope>NUCLEOTIDE SEQUENCE [LARGE SCALE GENOMIC DNA]</scope>
    <source>
        <strain evidence="1">1710a</strain>
    </source>
</reference>
<name>A0A0E1VV04_BURPE</name>
<sequence length="48" mass="5835">MTALMHSGNFYWIKEYFLSMLLQGKISIFVRWQRGRLREDENPKAKFP</sequence>
<organism evidence="1">
    <name type="scientific">Burkholderia pseudomallei 1710a</name>
    <dbReference type="NCBI Taxonomy" id="320371"/>
    <lineage>
        <taxon>Bacteria</taxon>
        <taxon>Pseudomonadati</taxon>
        <taxon>Pseudomonadota</taxon>
        <taxon>Betaproteobacteria</taxon>
        <taxon>Burkholderiales</taxon>
        <taxon>Burkholderiaceae</taxon>
        <taxon>Burkholderia</taxon>
        <taxon>pseudomallei group</taxon>
    </lineage>
</organism>
<dbReference type="Proteomes" id="UP000001812">
    <property type="component" value="Chromosome II"/>
</dbReference>
<dbReference type="AlphaFoldDB" id="A0A0E1VV04"/>
<accession>A0A0E1VV04</accession>
<dbReference type="HOGENOM" id="CLU_3213555_0_0_4"/>
<proteinExistence type="predicted"/>